<dbReference type="InterPro" id="IPR000715">
    <property type="entry name" value="Glycosyl_transferase_4"/>
</dbReference>
<evidence type="ECO:0000313" key="9">
    <source>
        <dbReference type="Proteomes" id="UP000198535"/>
    </source>
</evidence>
<evidence type="ECO:0000256" key="2">
    <source>
        <dbReference type="ARBA" id="ARBA00022475"/>
    </source>
</evidence>
<dbReference type="Pfam" id="PF00953">
    <property type="entry name" value="Glycos_transf_4"/>
    <property type="match status" value="1"/>
</dbReference>
<feature type="transmembrane region" description="Helical" evidence="7">
    <location>
        <begin position="112"/>
        <end position="131"/>
    </location>
</feature>
<evidence type="ECO:0000256" key="5">
    <source>
        <dbReference type="ARBA" id="ARBA00022989"/>
    </source>
</evidence>
<keyword evidence="9" id="KW-1185">Reference proteome</keyword>
<keyword evidence="4 7" id="KW-0812">Transmembrane</keyword>
<proteinExistence type="predicted"/>
<organism evidence="8 9">
    <name type="scientific">Methanolobus profundi</name>
    <dbReference type="NCBI Taxonomy" id="487685"/>
    <lineage>
        <taxon>Archaea</taxon>
        <taxon>Methanobacteriati</taxon>
        <taxon>Methanobacteriota</taxon>
        <taxon>Stenosarchaea group</taxon>
        <taxon>Methanomicrobia</taxon>
        <taxon>Methanosarcinales</taxon>
        <taxon>Methanosarcinaceae</taxon>
        <taxon>Methanolobus</taxon>
    </lineage>
</organism>
<feature type="transmembrane region" description="Helical" evidence="7">
    <location>
        <begin position="12"/>
        <end position="34"/>
    </location>
</feature>
<comment type="subcellular location">
    <subcellularLocation>
        <location evidence="1">Cell membrane</location>
        <topology evidence="1">Multi-pass membrane protein</topology>
    </subcellularLocation>
</comment>
<name>A0A1I4RWT7_9EURY</name>
<protein>
    <submittedName>
        <fullName evidence="8">UDP-N-acetylglucosamine--dolichyl-phosphate N-acetylglucosaminephosphotransferase</fullName>
    </submittedName>
</protein>
<dbReference type="CDD" id="cd06856">
    <property type="entry name" value="GT_GPT_archaea"/>
    <property type="match status" value="1"/>
</dbReference>
<keyword evidence="2" id="KW-1003">Cell membrane</keyword>
<reference evidence="9" key="1">
    <citation type="submission" date="2016-10" db="EMBL/GenBank/DDBJ databases">
        <authorList>
            <person name="Varghese N."/>
            <person name="Submissions S."/>
        </authorList>
    </citation>
    <scope>NUCLEOTIDE SEQUENCE [LARGE SCALE GENOMIC DNA]</scope>
    <source>
        <strain evidence="9">Mob M</strain>
    </source>
</reference>
<dbReference type="GO" id="GO:0044038">
    <property type="term" value="P:cell wall macromolecule biosynthetic process"/>
    <property type="evidence" value="ECO:0007669"/>
    <property type="project" value="TreeGrafter"/>
</dbReference>
<dbReference type="GO" id="GO:0071555">
    <property type="term" value="P:cell wall organization"/>
    <property type="evidence" value="ECO:0007669"/>
    <property type="project" value="TreeGrafter"/>
</dbReference>
<dbReference type="AlphaFoldDB" id="A0A1I4RWT7"/>
<accession>A0A1I4RWT7</accession>
<evidence type="ECO:0000256" key="1">
    <source>
        <dbReference type="ARBA" id="ARBA00004651"/>
    </source>
</evidence>
<dbReference type="OrthoDB" id="34534at2157"/>
<feature type="transmembrane region" description="Helical" evidence="7">
    <location>
        <begin position="195"/>
        <end position="211"/>
    </location>
</feature>
<keyword evidence="5 7" id="KW-1133">Transmembrane helix</keyword>
<dbReference type="PANTHER" id="PTHR22926:SF3">
    <property type="entry name" value="UNDECAPRENYL-PHOSPHATE ALPHA-N-ACETYLGLUCOSAMINYL 1-PHOSPHATE TRANSFERASE"/>
    <property type="match status" value="1"/>
</dbReference>
<dbReference type="EMBL" id="FOUJ01000003">
    <property type="protein sequence ID" value="SFM56679.1"/>
    <property type="molecule type" value="Genomic_DNA"/>
</dbReference>
<feature type="transmembrane region" description="Helical" evidence="7">
    <location>
        <begin position="169"/>
        <end position="189"/>
    </location>
</feature>
<evidence type="ECO:0000256" key="6">
    <source>
        <dbReference type="ARBA" id="ARBA00023136"/>
    </source>
</evidence>
<feature type="transmembrane region" description="Helical" evidence="7">
    <location>
        <begin position="223"/>
        <end position="250"/>
    </location>
</feature>
<evidence type="ECO:0000256" key="7">
    <source>
        <dbReference type="SAM" id="Phobius"/>
    </source>
</evidence>
<feature type="transmembrane region" description="Helical" evidence="7">
    <location>
        <begin position="306"/>
        <end position="324"/>
    </location>
</feature>
<evidence type="ECO:0000256" key="4">
    <source>
        <dbReference type="ARBA" id="ARBA00022692"/>
    </source>
</evidence>
<dbReference type="PANTHER" id="PTHR22926">
    <property type="entry name" value="PHOSPHO-N-ACETYLMURAMOYL-PENTAPEPTIDE-TRANSFERASE"/>
    <property type="match status" value="1"/>
</dbReference>
<feature type="transmembrane region" description="Helical" evidence="7">
    <location>
        <begin position="83"/>
        <end position="100"/>
    </location>
</feature>
<gene>
    <name evidence="8" type="ORF">SAMN04488696_1630</name>
</gene>
<evidence type="ECO:0000313" key="8">
    <source>
        <dbReference type="EMBL" id="SFM56679.1"/>
    </source>
</evidence>
<sequence length="326" mass="36630">MLEIASPFTLMTLVLASNFLIPFLVTFISMPYFIKKLTEKGILARDYYKREMTMIPDRGGIAILLVAMVCFSLNTLFFKFSTTNYVALIVIAMFGLFGILDDMIDIGRVTKLLLMYYCSYPLIQYATHTAFTLPSVGNIELGILYLQFIVPTYVLVASNLVNMHSGFNGLASGLSVIVLISLIVKSFLIGDIENIIAVVSITGAALGYFMFDKYPSKIFWGNVGSLTIGAAIGIIIVIQGFIISGFIMFIPHTINFLMYAYWRAMKFPVAKFGKEREDRTLEVPNPLTLKWVLPYYYRVTEKQATWAMYAVTIFFCALGVMLPGRM</sequence>
<dbReference type="STRING" id="487685.SAMN04488696_1630"/>
<keyword evidence="3 8" id="KW-0808">Transferase</keyword>
<evidence type="ECO:0000256" key="3">
    <source>
        <dbReference type="ARBA" id="ARBA00022679"/>
    </source>
</evidence>
<dbReference type="Proteomes" id="UP000198535">
    <property type="component" value="Unassembled WGS sequence"/>
</dbReference>
<feature type="transmembrane region" description="Helical" evidence="7">
    <location>
        <begin position="143"/>
        <end position="162"/>
    </location>
</feature>
<feature type="transmembrane region" description="Helical" evidence="7">
    <location>
        <begin position="55"/>
        <end position="77"/>
    </location>
</feature>
<keyword evidence="6 7" id="KW-0472">Membrane</keyword>
<dbReference type="GO" id="GO:0005886">
    <property type="term" value="C:plasma membrane"/>
    <property type="evidence" value="ECO:0007669"/>
    <property type="project" value="UniProtKB-SubCell"/>
</dbReference>
<dbReference type="GO" id="GO:0016780">
    <property type="term" value="F:phosphotransferase activity, for other substituted phosphate groups"/>
    <property type="evidence" value="ECO:0007669"/>
    <property type="project" value="InterPro"/>
</dbReference>